<comment type="caution">
    <text evidence="2">The sequence shown here is derived from an EMBL/GenBank/DDBJ whole genome shotgun (WGS) entry which is preliminary data.</text>
</comment>
<reference evidence="3" key="1">
    <citation type="submission" date="2023-07" db="EMBL/GenBank/DDBJ databases">
        <title>30 novel species of actinomycetes from the DSMZ collection.</title>
        <authorList>
            <person name="Nouioui I."/>
        </authorList>
    </citation>
    <scope>NUCLEOTIDE SEQUENCE [LARGE SCALE GENOMIC DNA]</scope>
    <source>
        <strain evidence="3">DSM 41640</strain>
    </source>
</reference>
<name>A0ABU2VK55_9ACTN</name>
<accession>A0ABU2VK55</accession>
<dbReference type="RefSeq" id="WP_311718454.1">
    <property type="nucleotide sequence ID" value="NZ_JAVREZ010000016.1"/>
</dbReference>
<dbReference type="Pfam" id="PF04149">
    <property type="entry name" value="DUF397"/>
    <property type="match status" value="1"/>
</dbReference>
<proteinExistence type="predicted"/>
<evidence type="ECO:0000313" key="3">
    <source>
        <dbReference type="Proteomes" id="UP001183824"/>
    </source>
</evidence>
<sequence>MSAEALQWFKSTYSGDEGGQCVEVAASPRTIHIRDSKNPEPTLRVTPATWTAFTTTLK</sequence>
<feature type="domain" description="DUF397" evidence="1">
    <location>
        <begin position="6"/>
        <end position="58"/>
    </location>
</feature>
<evidence type="ECO:0000259" key="1">
    <source>
        <dbReference type="Pfam" id="PF04149"/>
    </source>
</evidence>
<dbReference type="EMBL" id="JAVREZ010000016">
    <property type="protein sequence ID" value="MDT0485683.1"/>
    <property type="molecule type" value="Genomic_DNA"/>
</dbReference>
<organism evidence="2 3">
    <name type="scientific">Streptomyces doebereineriae</name>
    <dbReference type="NCBI Taxonomy" id="3075528"/>
    <lineage>
        <taxon>Bacteria</taxon>
        <taxon>Bacillati</taxon>
        <taxon>Actinomycetota</taxon>
        <taxon>Actinomycetes</taxon>
        <taxon>Kitasatosporales</taxon>
        <taxon>Streptomycetaceae</taxon>
        <taxon>Streptomyces</taxon>
    </lineage>
</organism>
<evidence type="ECO:0000313" key="2">
    <source>
        <dbReference type="EMBL" id="MDT0485683.1"/>
    </source>
</evidence>
<keyword evidence="3" id="KW-1185">Reference proteome</keyword>
<protein>
    <submittedName>
        <fullName evidence="2">DUF397 domain-containing protein</fullName>
    </submittedName>
</protein>
<gene>
    <name evidence="2" type="ORF">RNB18_36935</name>
</gene>
<dbReference type="Proteomes" id="UP001183824">
    <property type="component" value="Unassembled WGS sequence"/>
</dbReference>
<dbReference type="InterPro" id="IPR007278">
    <property type="entry name" value="DUF397"/>
</dbReference>